<dbReference type="Proteomes" id="UP000460272">
    <property type="component" value="Unassembled WGS sequence"/>
</dbReference>
<comment type="caution">
    <text evidence="1">The sequence shown here is derived from an EMBL/GenBank/DDBJ whole genome shotgun (WGS) entry which is preliminary data.</text>
</comment>
<dbReference type="EMBL" id="RPFW01000004">
    <property type="protein sequence ID" value="TVZ03688.1"/>
    <property type="molecule type" value="Genomic_DNA"/>
</dbReference>
<protein>
    <recommendedName>
        <fullName evidence="3">Universal stress protein</fullName>
    </recommendedName>
</protein>
<proteinExistence type="predicted"/>
<dbReference type="Gene3D" id="3.40.50.620">
    <property type="entry name" value="HUPs"/>
    <property type="match status" value="1"/>
</dbReference>
<keyword evidence="2" id="KW-1185">Reference proteome</keyword>
<evidence type="ECO:0000313" key="2">
    <source>
        <dbReference type="Proteomes" id="UP000460272"/>
    </source>
</evidence>
<evidence type="ECO:0008006" key="3">
    <source>
        <dbReference type="Google" id="ProtNLM"/>
    </source>
</evidence>
<dbReference type="SUPFAM" id="SSF52402">
    <property type="entry name" value="Adenine nucleotide alpha hydrolases-like"/>
    <property type="match status" value="1"/>
</dbReference>
<dbReference type="AlphaFoldDB" id="A0A6P2BXP2"/>
<organism evidence="1 2">
    <name type="scientific">Trebonia kvetii</name>
    <dbReference type="NCBI Taxonomy" id="2480626"/>
    <lineage>
        <taxon>Bacteria</taxon>
        <taxon>Bacillati</taxon>
        <taxon>Actinomycetota</taxon>
        <taxon>Actinomycetes</taxon>
        <taxon>Streptosporangiales</taxon>
        <taxon>Treboniaceae</taxon>
        <taxon>Trebonia</taxon>
    </lineage>
</organism>
<sequence length="25" mass="2697">MAGLLLGSTTHKVIHLTGRPVLIIR</sequence>
<name>A0A6P2BXP2_9ACTN</name>
<evidence type="ECO:0000313" key="1">
    <source>
        <dbReference type="EMBL" id="TVZ03688.1"/>
    </source>
</evidence>
<reference evidence="1 2" key="1">
    <citation type="submission" date="2018-11" db="EMBL/GenBank/DDBJ databases">
        <title>Trebonia kvetii gen.nov., sp.nov., a novel acidophilic actinobacterium, and proposal of the new actinobacterial family Treboniaceae fam. nov.</title>
        <authorList>
            <person name="Rapoport D."/>
            <person name="Sagova-Mareckova M."/>
            <person name="Sedlacek I."/>
            <person name="Provaznik J."/>
            <person name="Kralova S."/>
            <person name="Pavlinic D."/>
            <person name="Benes V."/>
            <person name="Kopecky J."/>
        </authorList>
    </citation>
    <scope>NUCLEOTIDE SEQUENCE [LARGE SCALE GENOMIC DNA]</scope>
    <source>
        <strain evidence="1 2">15Tr583</strain>
    </source>
</reference>
<dbReference type="InterPro" id="IPR014729">
    <property type="entry name" value="Rossmann-like_a/b/a_fold"/>
</dbReference>
<accession>A0A6P2BXP2</accession>
<gene>
    <name evidence="1" type="ORF">EAS64_22940</name>
</gene>